<gene>
    <name evidence="2" type="ORF">A3B23_03415</name>
</gene>
<accession>A0A1G1Z730</accession>
<keyword evidence="1" id="KW-0472">Membrane</keyword>
<protein>
    <submittedName>
        <fullName evidence="2">Uncharacterized protein</fullName>
    </submittedName>
</protein>
<evidence type="ECO:0000313" key="2">
    <source>
        <dbReference type="EMBL" id="OGY59690.1"/>
    </source>
</evidence>
<dbReference type="STRING" id="1797690.A3B23_03415"/>
<keyword evidence="1" id="KW-1133">Transmembrane helix</keyword>
<sequence>MNPRLNKQIKKIIYPAITILVIGLSALLFVQSVGFVSKKMAEIFDVDNMKIEANLIKVDLENYKIASERLNLIEPKP</sequence>
<evidence type="ECO:0000256" key="1">
    <source>
        <dbReference type="SAM" id="Phobius"/>
    </source>
</evidence>
<name>A0A1G1Z730_9BACT</name>
<dbReference type="EMBL" id="MHIY01000021">
    <property type="protein sequence ID" value="OGY59690.1"/>
    <property type="molecule type" value="Genomic_DNA"/>
</dbReference>
<reference evidence="2 3" key="1">
    <citation type="journal article" date="2016" name="Nat. Commun.">
        <title>Thousands of microbial genomes shed light on interconnected biogeochemical processes in an aquifer system.</title>
        <authorList>
            <person name="Anantharaman K."/>
            <person name="Brown C.T."/>
            <person name="Hug L.A."/>
            <person name="Sharon I."/>
            <person name="Castelle C.J."/>
            <person name="Probst A.J."/>
            <person name="Thomas B.C."/>
            <person name="Singh A."/>
            <person name="Wilkins M.J."/>
            <person name="Karaoz U."/>
            <person name="Brodie E.L."/>
            <person name="Williams K.H."/>
            <person name="Hubbard S.S."/>
            <person name="Banfield J.F."/>
        </authorList>
    </citation>
    <scope>NUCLEOTIDE SEQUENCE [LARGE SCALE GENOMIC DNA]</scope>
</reference>
<organism evidence="2 3">
    <name type="scientific">Candidatus Colwellbacteria bacterium RIFCSPLOWO2_01_FULL_48_10</name>
    <dbReference type="NCBI Taxonomy" id="1797690"/>
    <lineage>
        <taxon>Bacteria</taxon>
        <taxon>Candidatus Colwelliibacteriota</taxon>
    </lineage>
</organism>
<evidence type="ECO:0000313" key="3">
    <source>
        <dbReference type="Proteomes" id="UP000178744"/>
    </source>
</evidence>
<dbReference type="Proteomes" id="UP000178744">
    <property type="component" value="Unassembled WGS sequence"/>
</dbReference>
<feature type="transmembrane region" description="Helical" evidence="1">
    <location>
        <begin position="12"/>
        <end position="30"/>
    </location>
</feature>
<comment type="caution">
    <text evidence="2">The sequence shown here is derived from an EMBL/GenBank/DDBJ whole genome shotgun (WGS) entry which is preliminary data.</text>
</comment>
<dbReference type="AlphaFoldDB" id="A0A1G1Z730"/>
<keyword evidence="1" id="KW-0812">Transmembrane</keyword>
<proteinExistence type="predicted"/>